<sequence length="84" mass="9854">RDKPRSLEKRRQVDQDVGNYRLELRLGFRSDPPAGNLRFSPLPFHVIYRSYGWWRYGQAIVLVSAECIPGVEEASDTDIRRLYT</sequence>
<evidence type="ECO:0000313" key="2">
    <source>
        <dbReference type="Proteomes" id="UP001341840"/>
    </source>
</evidence>
<gene>
    <name evidence="1" type="ORF">PIB30_033227</name>
</gene>
<dbReference type="EMBL" id="JASCZI010120978">
    <property type="protein sequence ID" value="MED6158494.1"/>
    <property type="molecule type" value="Genomic_DNA"/>
</dbReference>
<reference evidence="1 2" key="1">
    <citation type="journal article" date="2023" name="Plants (Basel)">
        <title>Bridging the Gap: Combining Genomics and Transcriptomics Approaches to Understand Stylosanthes scabra, an Orphan Legume from the Brazilian Caatinga.</title>
        <authorList>
            <person name="Ferreira-Neto J.R.C."/>
            <person name="da Silva M.D."/>
            <person name="Binneck E."/>
            <person name="de Melo N.F."/>
            <person name="da Silva R.H."/>
            <person name="de Melo A.L.T.M."/>
            <person name="Pandolfi V."/>
            <person name="Bustamante F.O."/>
            <person name="Brasileiro-Vidal A.C."/>
            <person name="Benko-Iseppon A.M."/>
        </authorList>
    </citation>
    <scope>NUCLEOTIDE SEQUENCE [LARGE SCALE GENOMIC DNA]</scope>
    <source>
        <tissue evidence="1">Leaves</tissue>
    </source>
</reference>
<evidence type="ECO:0000313" key="1">
    <source>
        <dbReference type="EMBL" id="MED6158494.1"/>
    </source>
</evidence>
<dbReference type="Proteomes" id="UP001341840">
    <property type="component" value="Unassembled WGS sequence"/>
</dbReference>
<feature type="non-terminal residue" evidence="1">
    <location>
        <position position="1"/>
    </location>
</feature>
<proteinExistence type="predicted"/>
<protein>
    <submittedName>
        <fullName evidence="1">Uncharacterized protein</fullName>
    </submittedName>
</protein>
<name>A0ABU6UBU4_9FABA</name>
<accession>A0ABU6UBU4</accession>
<organism evidence="1 2">
    <name type="scientific">Stylosanthes scabra</name>
    <dbReference type="NCBI Taxonomy" id="79078"/>
    <lineage>
        <taxon>Eukaryota</taxon>
        <taxon>Viridiplantae</taxon>
        <taxon>Streptophyta</taxon>
        <taxon>Embryophyta</taxon>
        <taxon>Tracheophyta</taxon>
        <taxon>Spermatophyta</taxon>
        <taxon>Magnoliopsida</taxon>
        <taxon>eudicotyledons</taxon>
        <taxon>Gunneridae</taxon>
        <taxon>Pentapetalae</taxon>
        <taxon>rosids</taxon>
        <taxon>fabids</taxon>
        <taxon>Fabales</taxon>
        <taxon>Fabaceae</taxon>
        <taxon>Papilionoideae</taxon>
        <taxon>50 kb inversion clade</taxon>
        <taxon>dalbergioids sensu lato</taxon>
        <taxon>Dalbergieae</taxon>
        <taxon>Pterocarpus clade</taxon>
        <taxon>Stylosanthes</taxon>
    </lineage>
</organism>
<comment type="caution">
    <text evidence="1">The sequence shown here is derived from an EMBL/GenBank/DDBJ whole genome shotgun (WGS) entry which is preliminary data.</text>
</comment>
<keyword evidence="2" id="KW-1185">Reference proteome</keyword>